<dbReference type="SUPFAM" id="SSF53098">
    <property type="entry name" value="Ribonuclease H-like"/>
    <property type="match status" value="1"/>
</dbReference>
<sequence>MCSCFVWPRMKQNIVNFITSCINCQKSQIARHFHSPLAEFKVPNHRFVHINIDIIGLLPSSQGFSYCLTAIDRFFRWPEAMPLADIEQKQLLKPCIVVGYLYLEFLSGSQRTEVHSLRVMCFILWRTP</sequence>
<dbReference type="AlphaFoldDB" id="A0A4Y2ME28"/>
<dbReference type="OrthoDB" id="6433932at2759"/>
<dbReference type="EMBL" id="BGPR01281465">
    <property type="protein sequence ID" value="GBN24754.1"/>
    <property type="molecule type" value="Genomic_DNA"/>
</dbReference>
<evidence type="ECO:0000313" key="1">
    <source>
        <dbReference type="EMBL" id="GBN24754.1"/>
    </source>
</evidence>
<protein>
    <recommendedName>
        <fullName evidence="3">Integrase zinc-binding domain-containing protein</fullName>
    </recommendedName>
</protein>
<dbReference type="Gene3D" id="3.30.420.10">
    <property type="entry name" value="Ribonuclease H-like superfamily/Ribonuclease H"/>
    <property type="match status" value="1"/>
</dbReference>
<gene>
    <name evidence="1" type="ORF">AVEN_157956_1</name>
</gene>
<name>A0A4Y2ME28_ARAVE</name>
<dbReference type="InterPro" id="IPR036397">
    <property type="entry name" value="RNaseH_sf"/>
</dbReference>
<organism evidence="1 2">
    <name type="scientific">Araneus ventricosus</name>
    <name type="common">Orbweaver spider</name>
    <name type="synonym">Epeira ventricosa</name>
    <dbReference type="NCBI Taxonomy" id="182803"/>
    <lineage>
        <taxon>Eukaryota</taxon>
        <taxon>Metazoa</taxon>
        <taxon>Ecdysozoa</taxon>
        <taxon>Arthropoda</taxon>
        <taxon>Chelicerata</taxon>
        <taxon>Arachnida</taxon>
        <taxon>Araneae</taxon>
        <taxon>Araneomorphae</taxon>
        <taxon>Entelegynae</taxon>
        <taxon>Araneoidea</taxon>
        <taxon>Araneidae</taxon>
        <taxon>Araneus</taxon>
    </lineage>
</organism>
<comment type="caution">
    <text evidence="1">The sequence shown here is derived from an EMBL/GenBank/DDBJ whole genome shotgun (WGS) entry which is preliminary data.</text>
</comment>
<keyword evidence="2" id="KW-1185">Reference proteome</keyword>
<dbReference type="InterPro" id="IPR012337">
    <property type="entry name" value="RNaseH-like_sf"/>
</dbReference>
<dbReference type="InterPro" id="IPR052160">
    <property type="entry name" value="Gypsy_RT_Integrase-like"/>
</dbReference>
<proteinExistence type="predicted"/>
<dbReference type="GO" id="GO:0003676">
    <property type="term" value="F:nucleic acid binding"/>
    <property type="evidence" value="ECO:0007669"/>
    <property type="project" value="InterPro"/>
</dbReference>
<dbReference type="Proteomes" id="UP000499080">
    <property type="component" value="Unassembled WGS sequence"/>
</dbReference>
<evidence type="ECO:0008006" key="3">
    <source>
        <dbReference type="Google" id="ProtNLM"/>
    </source>
</evidence>
<dbReference type="PANTHER" id="PTHR47266">
    <property type="entry name" value="ENDONUCLEASE-RELATED"/>
    <property type="match status" value="1"/>
</dbReference>
<accession>A0A4Y2ME28</accession>
<evidence type="ECO:0000313" key="2">
    <source>
        <dbReference type="Proteomes" id="UP000499080"/>
    </source>
</evidence>
<reference evidence="1 2" key="1">
    <citation type="journal article" date="2019" name="Sci. Rep.">
        <title>Orb-weaving spider Araneus ventricosus genome elucidates the spidroin gene catalogue.</title>
        <authorList>
            <person name="Kono N."/>
            <person name="Nakamura H."/>
            <person name="Ohtoshi R."/>
            <person name="Moran D.A.P."/>
            <person name="Shinohara A."/>
            <person name="Yoshida Y."/>
            <person name="Fujiwara M."/>
            <person name="Mori M."/>
            <person name="Tomita M."/>
            <person name="Arakawa K."/>
        </authorList>
    </citation>
    <scope>NUCLEOTIDE SEQUENCE [LARGE SCALE GENOMIC DNA]</scope>
</reference>